<gene>
    <name evidence="7" type="ORF">VCUG_02563</name>
</gene>
<dbReference type="AlphaFoldDB" id="L2GSA1"/>
<evidence type="ECO:0000256" key="2">
    <source>
        <dbReference type="ARBA" id="ARBA00022692"/>
    </source>
</evidence>
<dbReference type="Pfam" id="PF00916">
    <property type="entry name" value="Sulfate_transp"/>
    <property type="match status" value="1"/>
</dbReference>
<evidence type="ECO:0000256" key="3">
    <source>
        <dbReference type="ARBA" id="ARBA00022989"/>
    </source>
</evidence>
<name>L2GSA1_VAVCU</name>
<feature type="transmembrane region" description="Helical" evidence="5">
    <location>
        <begin position="334"/>
        <end position="357"/>
    </location>
</feature>
<keyword evidence="8" id="KW-1185">Reference proteome</keyword>
<feature type="transmembrane region" description="Helical" evidence="5">
    <location>
        <begin position="198"/>
        <end position="222"/>
    </location>
</feature>
<dbReference type="OrthoDB" id="2190497at2759"/>
<feature type="transmembrane region" description="Helical" evidence="5">
    <location>
        <begin position="112"/>
        <end position="132"/>
    </location>
</feature>
<keyword evidence="3 5" id="KW-1133">Transmembrane helix</keyword>
<accession>L2GSA1</accession>
<feature type="transmembrane region" description="Helical" evidence="5">
    <location>
        <begin position="268"/>
        <end position="285"/>
    </location>
</feature>
<sequence length="532" mass="61174">MGEGTITKPEKFKIRNMLSCVMLVCIFELMDMLSYSSAIMVNYNSSKDIDAVCMILYIYPTISSVIFYNVFTTIDAGIVSSAIVENFRFFFKMSEVVQKNVENEEALVTNSFFLFLVTGLLFALSSIIMMKLKLGRLISHIPKAVVYGIFATIGLIQIPVGLQELMPNGYDSSNLSMYIVAFVIFITIFILQKRYTNVVYIMPLSMAVCLGLFYAFFAFRFRNNLIYELMLRGWLHERNDRIINPSMLFDMIEVKTLNFRFLLKNMRTILVCVFFSLLHVTYNLPSYKMDLNIDFDYSKELGTQGYTNLFTLIPCYFISCYSSPFYKCGGTKRIYGVISGIFLIFVALFGCTIRGYVPKFLLCMPPLLIGFTMIYDTLINVVSEARIFEQLVVLVISLISYLTEDYFLGVVAGILIHLVFYFMMKQRPMKNDEQITAHLECLVGYTYIKIDYVFCFMTMNKFKKHDFSSEKIIVDLLECPAVDWIGSDLLYDAINKPNKTAVIVGVPLNFNKQRFDKICKVVSDADELKQLI</sequence>
<dbReference type="InterPro" id="IPR011547">
    <property type="entry name" value="SLC26A/SulP_dom"/>
</dbReference>
<dbReference type="PANTHER" id="PTHR43310">
    <property type="entry name" value="SULFATE TRANSPORTER YBAR-RELATED"/>
    <property type="match status" value="1"/>
</dbReference>
<feature type="domain" description="SLC26A/SulP transporter" evidence="6">
    <location>
        <begin position="49"/>
        <end position="380"/>
    </location>
</feature>
<keyword evidence="4 5" id="KW-0472">Membrane</keyword>
<evidence type="ECO:0000313" key="8">
    <source>
        <dbReference type="Proteomes" id="UP000011081"/>
    </source>
</evidence>
<dbReference type="GO" id="GO:0016020">
    <property type="term" value="C:membrane"/>
    <property type="evidence" value="ECO:0007669"/>
    <property type="project" value="UniProtKB-SubCell"/>
</dbReference>
<dbReference type="InterPro" id="IPR052706">
    <property type="entry name" value="Membrane-Transporter-like"/>
</dbReference>
<organism evidence="7 8">
    <name type="scientific">Vavraia culicis (isolate floridensis)</name>
    <name type="common">Microsporidian parasite</name>
    <dbReference type="NCBI Taxonomy" id="948595"/>
    <lineage>
        <taxon>Eukaryota</taxon>
        <taxon>Fungi</taxon>
        <taxon>Fungi incertae sedis</taxon>
        <taxon>Microsporidia</taxon>
        <taxon>Pleistophoridae</taxon>
        <taxon>Vavraia</taxon>
    </lineage>
</organism>
<proteinExistence type="predicted"/>
<feature type="transmembrane region" description="Helical" evidence="5">
    <location>
        <begin position="406"/>
        <end position="424"/>
    </location>
</feature>
<comment type="subcellular location">
    <subcellularLocation>
        <location evidence="1">Membrane</location>
        <topology evidence="1">Multi-pass membrane protein</topology>
    </subcellularLocation>
</comment>
<dbReference type="GeneID" id="19880424"/>
<dbReference type="OMA" id="AGCEWEW"/>
<dbReference type="EMBL" id="GL877478">
    <property type="protein sequence ID" value="ELA45955.1"/>
    <property type="molecule type" value="Genomic_DNA"/>
</dbReference>
<dbReference type="VEuPathDB" id="MicrosporidiaDB:VCUG_02563"/>
<dbReference type="PANTHER" id="PTHR43310:SF4">
    <property type="entry name" value="AFR304WP"/>
    <property type="match status" value="1"/>
</dbReference>
<dbReference type="RefSeq" id="XP_008075570.1">
    <property type="nucleotide sequence ID" value="XM_008077379.1"/>
</dbReference>
<feature type="transmembrane region" description="Helical" evidence="5">
    <location>
        <begin position="144"/>
        <end position="163"/>
    </location>
</feature>
<evidence type="ECO:0000256" key="4">
    <source>
        <dbReference type="ARBA" id="ARBA00023136"/>
    </source>
</evidence>
<evidence type="ECO:0000256" key="1">
    <source>
        <dbReference type="ARBA" id="ARBA00004141"/>
    </source>
</evidence>
<evidence type="ECO:0000313" key="7">
    <source>
        <dbReference type="EMBL" id="ELA45955.1"/>
    </source>
</evidence>
<dbReference type="Proteomes" id="UP000011081">
    <property type="component" value="Unassembled WGS sequence"/>
</dbReference>
<feature type="transmembrane region" description="Helical" evidence="5">
    <location>
        <begin position="305"/>
        <end position="322"/>
    </location>
</feature>
<evidence type="ECO:0000259" key="6">
    <source>
        <dbReference type="Pfam" id="PF00916"/>
    </source>
</evidence>
<feature type="transmembrane region" description="Helical" evidence="5">
    <location>
        <begin position="51"/>
        <end position="71"/>
    </location>
</feature>
<protein>
    <recommendedName>
        <fullName evidence="6">SLC26A/SulP transporter domain-containing protein</fullName>
    </recommendedName>
</protein>
<dbReference type="InParanoid" id="L2GSA1"/>
<keyword evidence="2 5" id="KW-0812">Transmembrane</keyword>
<reference evidence="8" key="1">
    <citation type="submission" date="2011-03" db="EMBL/GenBank/DDBJ databases">
        <title>The genome sequence of Vavraia culicis strain floridensis.</title>
        <authorList>
            <consortium name="The Broad Institute Genome Sequencing Platform"/>
            <person name="Cuomo C."/>
            <person name="Becnel J."/>
            <person name="Sanscrainte N."/>
            <person name="Young S.K."/>
            <person name="Zeng Q."/>
            <person name="Gargeya S."/>
            <person name="Fitzgerald M."/>
            <person name="Haas B."/>
            <person name="Abouelleil A."/>
            <person name="Alvarado L."/>
            <person name="Arachchi H.M."/>
            <person name="Berlin A."/>
            <person name="Chapman S.B."/>
            <person name="Gearin G."/>
            <person name="Goldberg J."/>
            <person name="Griggs A."/>
            <person name="Gujja S."/>
            <person name="Hansen M."/>
            <person name="Heiman D."/>
            <person name="Howarth C."/>
            <person name="Larimer J."/>
            <person name="Lui A."/>
            <person name="MacDonald P.J.P."/>
            <person name="McCowen C."/>
            <person name="Montmayeur A."/>
            <person name="Murphy C."/>
            <person name="Neiman D."/>
            <person name="Pearson M."/>
            <person name="Priest M."/>
            <person name="Roberts A."/>
            <person name="Saif S."/>
            <person name="Shea T."/>
            <person name="Sisk P."/>
            <person name="Stolte C."/>
            <person name="Sykes S."/>
            <person name="Wortman J."/>
            <person name="Nusbaum C."/>
            <person name="Birren B."/>
        </authorList>
    </citation>
    <scope>NUCLEOTIDE SEQUENCE [LARGE SCALE GENOMIC DNA]</scope>
    <source>
        <strain evidence="8">floridensis</strain>
    </source>
</reference>
<feature type="transmembrane region" description="Helical" evidence="5">
    <location>
        <begin position="12"/>
        <end position="30"/>
    </location>
</feature>
<evidence type="ECO:0000256" key="5">
    <source>
        <dbReference type="SAM" id="Phobius"/>
    </source>
</evidence>
<feature type="transmembrane region" description="Helical" evidence="5">
    <location>
        <begin position="175"/>
        <end position="191"/>
    </location>
</feature>
<dbReference type="STRING" id="948595.L2GSA1"/>
<dbReference type="HOGENOM" id="CLU_036921_0_0_1"/>